<evidence type="ECO:0008006" key="9">
    <source>
        <dbReference type="Google" id="ProtNLM"/>
    </source>
</evidence>
<dbReference type="EMBL" id="PEZX01000015">
    <property type="protein sequence ID" value="PIS07129.1"/>
    <property type="molecule type" value="Genomic_DNA"/>
</dbReference>
<dbReference type="Gene3D" id="3.40.50.300">
    <property type="entry name" value="P-loop containing nucleotide triphosphate hydrolases"/>
    <property type="match status" value="2"/>
</dbReference>
<feature type="domain" description="AAA+ ATPase" evidence="5">
    <location>
        <begin position="631"/>
        <end position="769"/>
    </location>
</feature>
<dbReference type="GO" id="GO:0005524">
    <property type="term" value="F:ATP binding"/>
    <property type="evidence" value="ECO:0007669"/>
    <property type="project" value="UniProtKB-KW"/>
</dbReference>
<dbReference type="GO" id="GO:0034605">
    <property type="term" value="P:cellular response to heat"/>
    <property type="evidence" value="ECO:0007669"/>
    <property type="project" value="TreeGrafter"/>
</dbReference>
<proteinExistence type="predicted"/>
<dbReference type="InterPro" id="IPR003959">
    <property type="entry name" value="ATPase_AAA_core"/>
</dbReference>
<dbReference type="InterPro" id="IPR001270">
    <property type="entry name" value="ClpA/B"/>
</dbReference>
<dbReference type="InterPro" id="IPR019489">
    <property type="entry name" value="Clp_ATPase_C"/>
</dbReference>
<dbReference type="InterPro" id="IPR003593">
    <property type="entry name" value="AAA+_ATPase"/>
</dbReference>
<dbReference type="Pfam" id="PF10431">
    <property type="entry name" value="ClpB_D2-small"/>
    <property type="match status" value="1"/>
</dbReference>
<feature type="domain" description="Clp ATPase C-terminal" evidence="6">
    <location>
        <begin position="802"/>
        <end position="888"/>
    </location>
</feature>
<organism evidence="7 8">
    <name type="scientific">Candidatus Berkelbacteria bacterium CG10_big_fil_rev_8_21_14_0_10_43_14</name>
    <dbReference type="NCBI Taxonomy" id="1974515"/>
    <lineage>
        <taxon>Bacteria</taxon>
        <taxon>Candidatus Berkelbacteria</taxon>
    </lineage>
</organism>
<keyword evidence="3" id="KW-0143">Chaperone</keyword>
<dbReference type="InterPro" id="IPR041546">
    <property type="entry name" value="ClpA/ClpB_AAA_lid"/>
</dbReference>
<dbReference type="Proteomes" id="UP000231162">
    <property type="component" value="Unassembled WGS sequence"/>
</dbReference>
<dbReference type="InterPro" id="IPR025662">
    <property type="entry name" value="Sigma_54_int_dom_ATP-bd_1"/>
</dbReference>
<evidence type="ECO:0000259" key="5">
    <source>
        <dbReference type="SMART" id="SM00382"/>
    </source>
</evidence>
<dbReference type="SUPFAM" id="SSF52540">
    <property type="entry name" value="P-loop containing nucleoside triphosphate hydrolases"/>
    <property type="match status" value="2"/>
</dbReference>
<keyword evidence="4" id="KW-0812">Transmembrane</keyword>
<dbReference type="AlphaFoldDB" id="A0A2M6R9E0"/>
<dbReference type="Pfam" id="PF07724">
    <property type="entry name" value="AAA_2"/>
    <property type="match status" value="1"/>
</dbReference>
<dbReference type="Pfam" id="PF00004">
    <property type="entry name" value="AAA"/>
    <property type="match status" value="1"/>
</dbReference>
<feature type="transmembrane region" description="Helical" evidence="4">
    <location>
        <begin position="71"/>
        <end position="98"/>
    </location>
</feature>
<evidence type="ECO:0000256" key="2">
    <source>
        <dbReference type="ARBA" id="ARBA00022840"/>
    </source>
</evidence>
<keyword evidence="4" id="KW-1133">Transmembrane helix</keyword>
<reference evidence="8" key="1">
    <citation type="submission" date="2017-09" db="EMBL/GenBank/DDBJ databases">
        <title>Depth-based differentiation of microbial function through sediment-hosted aquifers and enrichment of novel symbionts in the deep terrestrial subsurface.</title>
        <authorList>
            <person name="Probst A.J."/>
            <person name="Ladd B."/>
            <person name="Jarett J.K."/>
            <person name="Geller-Mcgrath D.E."/>
            <person name="Sieber C.M.K."/>
            <person name="Emerson J.B."/>
            <person name="Anantharaman K."/>
            <person name="Thomas B.C."/>
            <person name="Malmstrom R."/>
            <person name="Stieglmeier M."/>
            <person name="Klingl A."/>
            <person name="Woyke T."/>
            <person name="Ryan C.M."/>
            <person name="Banfield J.F."/>
        </authorList>
    </citation>
    <scope>NUCLEOTIDE SEQUENCE [LARGE SCALE GENOMIC DNA]</scope>
</reference>
<evidence type="ECO:0000313" key="7">
    <source>
        <dbReference type="EMBL" id="PIS07129.1"/>
    </source>
</evidence>
<comment type="caution">
    <text evidence="7">The sequence shown here is derived from an EMBL/GenBank/DDBJ whole genome shotgun (WGS) entry which is preliminary data.</text>
</comment>
<accession>A0A2M6R9E0</accession>
<name>A0A2M6R9E0_9BACT</name>
<keyword evidence="1" id="KW-0547">Nucleotide-binding</keyword>
<sequence length="888" mass="97112">MYKEGLTQTIAMYRSVVLLTFDFFSVKLLLRTLFAPWKRDEVEPETPSLQLIMQAFWNNLIARGIGMCVRAITICMGLAATVSVVVGGALFVGITATYPASVPLLIVVGVIVMTNQTFVLLTTGLLLVIAGASVGIASYRAYLKNRWRDTVPATPLATALTRNAGLSPWLTRKATNAMDVTLPVSAIKKELALTREGMFIINRARLTNQEYTGADLPASVTKELLYLAAAQSAITAKRDRIGIGDIIYATCALDPTLQSIMTQHELTLADIASVVAWQEHFWTLLEPPSALLDPKNLKFTGGIGKDWASGYTSFLNRFSHDLTEEVTNPLYDLQFVAHKQQIAEIERVLARSGKHNVILVGETGVGKKTLVYGLARQVLVGKTLGPLAHKHLIELDLTSLLASSGSTQELESNLVKLMNEATRSGNTILFVDEIARLLSSHDEGLGTTNAVQILVPYLQSSQLQLITTTTPPEYHKDIEHQPNLAATFEKIDVVEPSPEEVLQVLQEIAPSIEAKHHVLVTYQALRHLIKQATRYMGNRKFPEKGIDLLDEVAVETSTQTPGATITSQTIDALISQKTHTPVGTADQAEKTSLLQLEDALHKRVVNQVAAISAISNALRRSRAGVGSQNKPVGSFLFLGPTGVGKTETAKALSEVIFGSDQAMIRIDMSEYQEISAIRRLIGDETQATGGMLTDQIREHPFAVVLLDEIEKAHPKILDIFLQVLDDGRLTDALGQVADFRNAIIIATSNAGSNLIRQTIQSQTTATDMEVLSKQLLDLVQNEGTFRPEFLNRFDAVVAYRPLTVDELMSVVDRQLALINKRMEERHMTVVMQAPAKQKLAQLGFDPAFGARALVRAMTQTVENQLAQAILGGSVKSGGSFEVTQEMIQ</sequence>
<dbReference type="Gene3D" id="1.10.8.60">
    <property type="match status" value="2"/>
</dbReference>
<evidence type="ECO:0000256" key="4">
    <source>
        <dbReference type="SAM" id="Phobius"/>
    </source>
</evidence>
<feature type="transmembrane region" description="Helical" evidence="4">
    <location>
        <begin position="12"/>
        <end position="30"/>
    </location>
</feature>
<protein>
    <recommendedName>
        <fullName evidence="9">Clp R domain-containing protein</fullName>
    </recommendedName>
</protein>
<feature type="domain" description="AAA+ ATPase" evidence="5">
    <location>
        <begin position="353"/>
        <end position="498"/>
    </location>
</feature>
<gene>
    <name evidence="7" type="ORF">COT79_00970</name>
</gene>
<feature type="transmembrane region" description="Helical" evidence="4">
    <location>
        <begin position="118"/>
        <end position="139"/>
    </location>
</feature>
<keyword evidence="4" id="KW-0472">Membrane</keyword>
<dbReference type="InterPro" id="IPR050130">
    <property type="entry name" value="ClpA_ClpB"/>
</dbReference>
<dbReference type="PANTHER" id="PTHR11638:SF175">
    <property type="entry name" value="ATP-DEPENDENT CLP PROTEASE, ATP-BINDING SUBUNIT CLPC"/>
    <property type="match status" value="1"/>
</dbReference>
<dbReference type="PANTHER" id="PTHR11638">
    <property type="entry name" value="ATP-DEPENDENT CLP PROTEASE"/>
    <property type="match status" value="1"/>
</dbReference>
<keyword evidence="2" id="KW-0067">ATP-binding</keyword>
<dbReference type="GO" id="GO:0016887">
    <property type="term" value="F:ATP hydrolysis activity"/>
    <property type="evidence" value="ECO:0007669"/>
    <property type="project" value="InterPro"/>
</dbReference>
<dbReference type="SMART" id="SM00382">
    <property type="entry name" value="AAA"/>
    <property type="match status" value="2"/>
</dbReference>
<evidence type="ECO:0000256" key="3">
    <source>
        <dbReference type="ARBA" id="ARBA00023186"/>
    </source>
</evidence>
<evidence type="ECO:0000256" key="1">
    <source>
        <dbReference type="ARBA" id="ARBA00022741"/>
    </source>
</evidence>
<dbReference type="Pfam" id="PF17871">
    <property type="entry name" value="AAA_lid_9"/>
    <property type="match status" value="1"/>
</dbReference>
<dbReference type="PRINTS" id="PR00300">
    <property type="entry name" value="CLPPROTEASEA"/>
</dbReference>
<dbReference type="InterPro" id="IPR027417">
    <property type="entry name" value="P-loop_NTPase"/>
</dbReference>
<dbReference type="CDD" id="cd19499">
    <property type="entry name" value="RecA-like_ClpB_Hsp104-like"/>
    <property type="match status" value="1"/>
</dbReference>
<dbReference type="GO" id="GO:0005737">
    <property type="term" value="C:cytoplasm"/>
    <property type="evidence" value="ECO:0007669"/>
    <property type="project" value="TreeGrafter"/>
</dbReference>
<evidence type="ECO:0000259" key="6">
    <source>
        <dbReference type="SMART" id="SM01086"/>
    </source>
</evidence>
<evidence type="ECO:0000313" key="8">
    <source>
        <dbReference type="Proteomes" id="UP000231162"/>
    </source>
</evidence>
<dbReference type="CDD" id="cd00009">
    <property type="entry name" value="AAA"/>
    <property type="match status" value="1"/>
</dbReference>
<dbReference type="PROSITE" id="PS00675">
    <property type="entry name" value="SIGMA54_INTERACT_1"/>
    <property type="match status" value="1"/>
</dbReference>
<dbReference type="SMART" id="SM01086">
    <property type="entry name" value="ClpB_D2-small"/>
    <property type="match status" value="1"/>
</dbReference>